<keyword evidence="1" id="KW-0479">Metal-binding</keyword>
<organism evidence="5">
    <name type="scientific">Prunella vulgaris</name>
    <name type="common">Common selfheal</name>
    <dbReference type="NCBI Taxonomy" id="39358"/>
    <lineage>
        <taxon>Eukaryota</taxon>
        <taxon>Viridiplantae</taxon>
        <taxon>Streptophyta</taxon>
        <taxon>Embryophyta</taxon>
        <taxon>Tracheophyta</taxon>
        <taxon>Spermatophyta</taxon>
        <taxon>Magnoliopsida</taxon>
        <taxon>eudicotyledons</taxon>
        <taxon>Gunneridae</taxon>
        <taxon>Pentapetalae</taxon>
        <taxon>asterids</taxon>
        <taxon>lamiids</taxon>
        <taxon>Lamiales</taxon>
        <taxon>Lamiaceae</taxon>
        <taxon>Nepetoideae</taxon>
        <taxon>Mentheae</taxon>
        <taxon>Prunellinae</taxon>
        <taxon>Prunella</taxon>
    </lineage>
</organism>
<dbReference type="SFLD" id="SFLDS00005">
    <property type="entry name" value="Isoprenoid_Synthase_Type_I"/>
    <property type="match status" value="1"/>
</dbReference>
<dbReference type="InterPro" id="IPR008949">
    <property type="entry name" value="Isoprenoid_synthase_dom_sf"/>
</dbReference>
<keyword evidence="2" id="KW-0460">Magnesium</keyword>
<feature type="domain" description="Terpene synthase metal-binding" evidence="4">
    <location>
        <begin position="280"/>
        <end position="521"/>
    </location>
</feature>
<name>A0A6B7LMY0_PRUVU</name>
<dbReference type="Gene3D" id="1.10.600.10">
    <property type="entry name" value="Farnesyl Diphosphate Synthase"/>
    <property type="match status" value="1"/>
</dbReference>
<dbReference type="Gene3D" id="1.50.10.130">
    <property type="entry name" value="Terpene synthase, N-terminal domain"/>
    <property type="match status" value="1"/>
</dbReference>
<dbReference type="InterPro" id="IPR001906">
    <property type="entry name" value="Terpene_synth_N"/>
</dbReference>
<dbReference type="AlphaFoldDB" id="A0A6B7LMY0"/>
<dbReference type="GO" id="GO:0016102">
    <property type="term" value="P:diterpenoid biosynthetic process"/>
    <property type="evidence" value="ECO:0007669"/>
    <property type="project" value="InterPro"/>
</dbReference>
<dbReference type="EMBL" id="MK272844">
    <property type="protein sequence ID" value="QEV81851.1"/>
    <property type="molecule type" value="mRNA"/>
</dbReference>
<proteinExistence type="evidence at transcript level"/>
<feature type="domain" description="Terpene synthase N-terminal" evidence="3">
    <location>
        <begin position="75"/>
        <end position="223"/>
    </location>
</feature>
<dbReference type="PANTHER" id="PTHR31225">
    <property type="entry name" value="OS04G0344100 PROTEIN-RELATED"/>
    <property type="match status" value="1"/>
</dbReference>
<dbReference type="Pfam" id="PF01397">
    <property type="entry name" value="Terpene_synth"/>
    <property type="match status" value="1"/>
</dbReference>
<dbReference type="InterPro" id="IPR008930">
    <property type="entry name" value="Terpenoid_cyclase/PrenylTrfase"/>
</dbReference>
<dbReference type="FunFam" id="1.10.600.10:FF:000007">
    <property type="entry name" value="Isoprene synthase, chloroplastic"/>
    <property type="match status" value="1"/>
</dbReference>
<dbReference type="Pfam" id="PF03936">
    <property type="entry name" value="Terpene_synth_C"/>
    <property type="match status" value="1"/>
</dbReference>
<dbReference type="SFLD" id="SFLDG01019">
    <property type="entry name" value="Terpene_Cyclase_Like_1_C_Termi"/>
    <property type="match status" value="1"/>
</dbReference>
<dbReference type="PANTHER" id="PTHR31225:SF137">
    <property type="entry name" value="TERPENE SYNTHASE 11-RELATED"/>
    <property type="match status" value="1"/>
</dbReference>
<dbReference type="SUPFAM" id="SSF48239">
    <property type="entry name" value="Terpenoid cyclases/Protein prenyltransferases"/>
    <property type="match status" value="1"/>
</dbReference>
<evidence type="ECO:0000259" key="4">
    <source>
        <dbReference type="Pfam" id="PF03936"/>
    </source>
</evidence>
<dbReference type="CDD" id="cd00684">
    <property type="entry name" value="Terpene_cyclase_plant_C1"/>
    <property type="match status" value="1"/>
</dbReference>
<dbReference type="InterPro" id="IPR036965">
    <property type="entry name" value="Terpene_synth_N_sf"/>
</dbReference>
<dbReference type="InterPro" id="IPR050148">
    <property type="entry name" value="Terpene_synthase-like"/>
</dbReference>
<dbReference type="InterPro" id="IPR044814">
    <property type="entry name" value="Terpene_cyclase_plant_C1"/>
</dbReference>
<dbReference type="GO" id="GO:0000287">
    <property type="term" value="F:magnesium ion binding"/>
    <property type="evidence" value="ECO:0007669"/>
    <property type="project" value="InterPro"/>
</dbReference>
<dbReference type="GO" id="GO:0010333">
    <property type="term" value="F:terpene synthase activity"/>
    <property type="evidence" value="ECO:0007669"/>
    <property type="project" value="InterPro"/>
</dbReference>
<gene>
    <name evidence="5" type="primary">TPS12</name>
</gene>
<dbReference type="InterPro" id="IPR034741">
    <property type="entry name" value="Terpene_cyclase-like_1_C"/>
</dbReference>
<reference evidence="5" key="1">
    <citation type="submission" date="2018-12" db="EMBL/GenBank/DDBJ databases">
        <title>Transcriptomic Insight into Terpenoid Biosynthesis in Prunella vulgaris.</title>
        <authorList>
            <person name="Cui G."/>
            <person name="Zhang H."/>
            <person name="Jin B."/>
            <person name="Guo J."/>
            <person name="Bu J."/>
            <person name="Huang L."/>
        </authorList>
    </citation>
    <scope>NUCLEOTIDE SEQUENCE</scope>
    <source>
        <tissue evidence="5">Root</tissue>
    </source>
</reference>
<dbReference type="SUPFAM" id="SSF48576">
    <property type="entry name" value="Terpenoid synthases"/>
    <property type="match status" value="1"/>
</dbReference>
<sequence length="580" mass="65833">MSYARSNISLLSLSSYRQFPRTSIPTRLFPTSAAVPLRRLSVCKSSAAAPPSPPPTSNVSAALLQTPLSPSERREYLLEKTASKLQRISGSSSEKLKLIDEIQRLGIGYYFKDAIDTLLRVQCTAFAPEEDLFVTSLRFRLLRHAGFHVSPEVLLKFKGKSGKFEEALSGDTVGLLSLYEASHVGGEGEELLEEAMKFSESCLRRSLLAEVAPRVRDEVAGALETPRHMRMGRLEARRFIEEYSKQSGHDEELLELATLDYNRVQAQHQMELTEITRWWKQLGLVNKLSFARDRPLECFLWTVGLLPDPKYSDCRIEAAKTIAILLVIDDIFDTYGEMGDLTLFTHAIQRWDLEAMETLPEYMKICYMALYNTTNEICYRVLKDSGRTVLPFLKATWIDMIEGFMVEAKWFNGGKGPNLEEYIENGVSTAGAYMAFVHLFFLIGEGVNDQNMPLLSHKPYPNLFSAAGRILRLWDDLGTAKEEQDRGDLSSSIPLFMKENKLTEEEARSRVLEEIFRLWKDLNGELISENKVLPLPIIKVALNMARASQVVYKHDHDTYFSSVDNYVEALFFTPLPPSKF</sequence>
<dbReference type="InterPro" id="IPR005630">
    <property type="entry name" value="Terpene_synthase_metal-bd"/>
</dbReference>
<accession>A0A6B7LMY0</accession>
<evidence type="ECO:0000256" key="2">
    <source>
        <dbReference type="ARBA" id="ARBA00022842"/>
    </source>
</evidence>
<evidence type="ECO:0000256" key="1">
    <source>
        <dbReference type="ARBA" id="ARBA00022723"/>
    </source>
</evidence>
<protein>
    <submittedName>
        <fullName evidence="5">Terpene synthase 12</fullName>
    </submittedName>
</protein>
<evidence type="ECO:0000259" key="3">
    <source>
        <dbReference type="Pfam" id="PF01397"/>
    </source>
</evidence>
<evidence type="ECO:0000313" key="5">
    <source>
        <dbReference type="EMBL" id="QEV81851.1"/>
    </source>
</evidence>